<sequence>MVSVVMIDSRSDSHPEWVGVAIESVKNQIYPCELIVVKNTDRKKTIGKCWNEGVKESSGNYVLFLGDDDWITRDYISVLVQFIDEKANYVAYTTYMTAFEDSTGNYAHIGRITTGMWRKDYLVSHPFNESLKKGVDREYIEEAIKDDQRYLIVGHHFGYFYRKHEDYSCAGKITFFKDPKNLYIATTYRAFIDPIAERLKSLTSVYIGPGSLETEMADNAKLIWAEWATNHAVEIADYKCSAKKILRVHAYDAFGEAIKYLDFSKYDKVIFVAKHIMDYVQRYAGKLPNAVLIPNGVDEKRYKIADNKVQGNKIAWAGVLANKKGAQLLLILAKSFPEYEFHVACRYSDDDIAELITRQKTDNFIIHPYQYELEKFFSDKTYILNTSPREGCPVTVLEGMSAGLCPLVYDWVGAKDIFTEDNVYGTEQEFRKILESVEKPEVYRQRILDKYTFDEMYAKIETIVKELL</sequence>
<name>A0A6H1ZKL2_9ZZZZ</name>
<feature type="domain" description="Glycosyl transferase family 1" evidence="1">
    <location>
        <begin position="309"/>
        <end position="422"/>
    </location>
</feature>
<gene>
    <name evidence="3" type="ORF">TM448A00954_0019</name>
    <name evidence="4" type="ORF">TM448B01007_0008</name>
</gene>
<dbReference type="GO" id="GO:0016757">
    <property type="term" value="F:glycosyltransferase activity"/>
    <property type="evidence" value="ECO:0007669"/>
    <property type="project" value="InterPro"/>
</dbReference>
<dbReference type="AlphaFoldDB" id="A0A6H1ZKL2"/>
<dbReference type="PANTHER" id="PTHR12526:SF630">
    <property type="entry name" value="GLYCOSYLTRANSFERASE"/>
    <property type="match status" value="1"/>
</dbReference>
<proteinExistence type="predicted"/>
<dbReference type="CDD" id="cd03801">
    <property type="entry name" value="GT4_PimA-like"/>
    <property type="match status" value="1"/>
</dbReference>
<dbReference type="EMBL" id="MT144085">
    <property type="protein sequence ID" value="QJA48466.1"/>
    <property type="molecule type" value="Genomic_DNA"/>
</dbReference>
<dbReference type="SUPFAM" id="SSF53756">
    <property type="entry name" value="UDP-Glycosyltransferase/glycogen phosphorylase"/>
    <property type="match status" value="1"/>
</dbReference>
<evidence type="ECO:0000313" key="4">
    <source>
        <dbReference type="EMBL" id="QJH97421.1"/>
    </source>
</evidence>
<dbReference type="CDD" id="cd00761">
    <property type="entry name" value="Glyco_tranf_GTA_type"/>
    <property type="match status" value="1"/>
</dbReference>
<protein>
    <submittedName>
        <fullName evidence="3">Putative glycosyltransferase</fullName>
    </submittedName>
</protein>
<dbReference type="Gene3D" id="3.90.550.10">
    <property type="entry name" value="Spore Coat Polysaccharide Biosynthesis Protein SpsA, Chain A"/>
    <property type="match status" value="1"/>
</dbReference>
<dbReference type="Pfam" id="PF00535">
    <property type="entry name" value="Glycos_transf_2"/>
    <property type="match status" value="1"/>
</dbReference>
<evidence type="ECO:0000259" key="2">
    <source>
        <dbReference type="Pfam" id="PF00535"/>
    </source>
</evidence>
<dbReference type="Pfam" id="PF00534">
    <property type="entry name" value="Glycos_transf_1"/>
    <property type="match status" value="1"/>
</dbReference>
<dbReference type="InterPro" id="IPR001173">
    <property type="entry name" value="Glyco_trans_2-like"/>
</dbReference>
<evidence type="ECO:0000259" key="1">
    <source>
        <dbReference type="Pfam" id="PF00534"/>
    </source>
</evidence>
<dbReference type="Gene3D" id="3.40.50.2000">
    <property type="entry name" value="Glycogen Phosphorylase B"/>
    <property type="match status" value="1"/>
</dbReference>
<dbReference type="PANTHER" id="PTHR12526">
    <property type="entry name" value="GLYCOSYLTRANSFERASE"/>
    <property type="match status" value="1"/>
</dbReference>
<dbReference type="InterPro" id="IPR029044">
    <property type="entry name" value="Nucleotide-diphossugar_trans"/>
</dbReference>
<dbReference type="EMBL" id="MT144686">
    <property type="protein sequence ID" value="QJH97421.1"/>
    <property type="molecule type" value="Genomic_DNA"/>
</dbReference>
<keyword evidence="3" id="KW-0808">Transferase</keyword>
<dbReference type="InterPro" id="IPR001296">
    <property type="entry name" value="Glyco_trans_1"/>
</dbReference>
<dbReference type="SUPFAM" id="SSF53448">
    <property type="entry name" value="Nucleotide-diphospho-sugar transferases"/>
    <property type="match status" value="1"/>
</dbReference>
<accession>A0A6H1ZKL2</accession>
<feature type="domain" description="Glycosyltransferase 2-like" evidence="2">
    <location>
        <begin position="42"/>
        <end position="111"/>
    </location>
</feature>
<reference evidence="3" key="1">
    <citation type="submission" date="2020-03" db="EMBL/GenBank/DDBJ databases">
        <title>The deep terrestrial virosphere.</title>
        <authorList>
            <person name="Holmfeldt K."/>
            <person name="Nilsson E."/>
            <person name="Simone D."/>
            <person name="Lopez-Fernandez M."/>
            <person name="Wu X."/>
            <person name="de Brujin I."/>
            <person name="Lundin D."/>
            <person name="Andersson A."/>
            <person name="Bertilsson S."/>
            <person name="Dopson M."/>
        </authorList>
    </citation>
    <scope>NUCLEOTIDE SEQUENCE</scope>
    <source>
        <strain evidence="3">TM448A00954</strain>
        <strain evidence="4">TM448B01007</strain>
    </source>
</reference>
<organism evidence="3">
    <name type="scientific">viral metagenome</name>
    <dbReference type="NCBI Taxonomy" id="1070528"/>
    <lineage>
        <taxon>unclassified sequences</taxon>
        <taxon>metagenomes</taxon>
        <taxon>organismal metagenomes</taxon>
    </lineage>
</organism>
<evidence type="ECO:0000313" key="3">
    <source>
        <dbReference type="EMBL" id="QJA48466.1"/>
    </source>
</evidence>